<comment type="caution">
    <text evidence="1">The sequence shown here is derived from an EMBL/GenBank/DDBJ whole genome shotgun (WGS) entry which is preliminary data.</text>
</comment>
<name>A0ABT9AWS6_9GAMM</name>
<proteinExistence type="predicted"/>
<organism evidence="1 2">
    <name type="scientific">Providencia huashanensis</name>
    <dbReference type="NCBI Taxonomy" id="3037798"/>
    <lineage>
        <taxon>Bacteria</taxon>
        <taxon>Pseudomonadati</taxon>
        <taxon>Pseudomonadota</taxon>
        <taxon>Gammaproteobacteria</taxon>
        <taxon>Enterobacterales</taxon>
        <taxon>Morganellaceae</taxon>
        <taxon>Providencia</taxon>
    </lineage>
</organism>
<reference evidence="1" key="1">
    <citation type="submission" date="2023-07" db="EMBL/GenBank/DDBJ databases">
        <authorList>
            <person name="Yang W."/>
            <person name="Chen J."/>
            <person name="Ji P."/>
            <person name="Hu F."/>
        </authorList>
    </citation>
    <scope>NUCLEOTIDE SEQUENCE</scope>
    <source>
        <strain evidence="1">CRE-138-0111</strain>
    </source>
</reference>
<evidence type="ECO:0000313" key="1">
    <source>
        <dbReference type="EMBL" id="MDO7858783.1"/>
    </source>
</evidence>
<dbReference type="EMBL" id="JAUQTG010000019">
    <property type="protein sequence ID" value="MDO7858783.1"/>
    <property type="molecule type" value="Genomic_DNA"/>
</dbReference>
<keyword evidence="2" id="KW-1185">Reference proteome</keyword>
<evidence type="ECO:0000313" key="2">
    <source>
        <dbReference type="Proteomes" id="UP001176478"/>
    </source>
</evidence>
<dbReference type="Proteomes" id="UP001176478">
    <property type="component" value="Unassembled WGS sequence"/>
</dbReference>
<protein>
    <submittedName>
        <fullName evidence="1">Uncharacterized protein</fullName>
    </submittedName>
</protein>
<accession>A0ABT9AWS6</accession>
<gene>
    <name evidence="1" type="ORF">Q5E86_21065</name>
</gene>
<reference evidence="1" key="2">
    <citation type="journal article" date="2024" name="Int. J. Antimicrob. Agents">
        <title>Identification of a novel Providencia species showing multi-drug-resistant in three patients with hospital-acquired infection.</title>
        <authorList>
            <person name="Yang W."/>
            <person name="Chen J."/>
            <person name="Yang F."/>
            <person name="Ji P."/>
            <person name="Shen S."/>
            <person name="Yin D."/>
            <person name="Hu F."/>
        </authorList>
    </citation>
    <scope>NUCLEOTIDE SEQUENCE</scope>
    <source>
        <strain evidence="1">CRE-138-0111</strain>
    </source>
</reference>
<sequence>MGTQPLLAVNLFKQSQHFREKQKIEDAIHYGLMACNSFTESSEYWLALAGLYQQSKNRLLSIKAALNSYVSNWGFGVPHDKVLYFLKQGMDFSELSSDPVIQKVTSGGLDLNFGGTKTNHNYPMMKECIDAYFSLNQPVTALKLYQNYAFSMYTETSAFQERYDFRIEEWKSDFKALCLKYLNDSRSEVTLKWCMARNKNAAWLVRHFAGGLIYPALGEPLARRVPSDTLATSVAISISHRSPIADFLYLFFLLQLFVQSHMPLVRVRSNMLDDLVAFQFIHSAELGRYAHF</sequence>